<feature type="non-terminal residue" evidence="16">
    <location>
        <position position="271"/>
    </location>
</feature>
<comment type="similarity">
    <text evidence="2 13">Belongs to the CRISPR-associated exonuclease Cas4 family.</text>
</comment>
<evidence type="ECO:0000256" key="12">
    <source>
        <dbReference type="ARBA" id="ARBA00023211"/>
    </source>
</evidence>
<dbReference type="InterPro" id="IPR022765">
    <property type="entry name" value="Dna2/Cas4_DUF83"/>
</dbReference>
<dbReference type="EC" id="3.1.12.1" evidence="3 13"/>
<dbReference type="GO" id="GO:0046872">
    <property type="term" value="F:metal ion binding"/>
    <property type="evidence" value="ECO:0007669"/>
    <property type="project" value="UniProtKB-KW"/>
</dbReference>
<keyword evidence="17" id="KW-1185">Reference proteome</keyword>
<evidence type="ECO:0000256" key="11">
    <source>
        <dbReference type="ARBA" id="ARBA00023118"/>
    </source>
</evidence>
<accession>A0A7W5K1D7</accession>
<evidence type="ECO:0000259" key="15">
    <source>
        <dbReference type="Pfam" id="PF01930"/>
    </source>
</evidence>
<evidence type="ECO:0000256" key="10">
    <source>
        <dbReference type="ARBA" id="ARBA00023014"/>
    </source>
</evidence>
<keyword evidence="8 13" id="KW-0269">Exonuclease</keyword>
<protein>
    <recommendedName>
        <fullName evidence="4 13">CRISPR-associated exonuclease Cas4</fullName>
        <ecNumber evidence="3 13">3.1.12.1</ecNumber>
    </recommendedName>
</protein>
<comment type="cofactor">
    <cofactor evidence="13">
        <name>iron-sulfur cluster</name>
        <dbReference type="ChEBI" id="CHEBI:30408"/>
    </cofactor>
</comment>
<name>A0A7W5K1D7_9GAMM</name>
<comment type="cofactor">
    <cofactor evidence="13">
        <name>Mg(2+)</name>
        <dbReference type="ChEBI" id="CHEBI:18420"/>
    </cofactor>
    <cofactor evidence="13">
        <name>Mn(2+)</name>
        <dbReference type="ChEBI" id="CHEBI:29035"/>
    </cofactor>
    <text evidence="13">Mg(2+) or Mn(2+) required for ssDNA cleavage activity.</text>
</comment>
<comment type="function">
    <text evidence="13">CRISPR (clustered regularly interspaced short palindromic repeat) is an adaptive immune system that provides protection against mobile genetic elements (viruses, transposable elements and conjugative plasmids). CRISPR clusters contain sequences complementary to antecedent mobile elements and target invading nucleic acids. CRISPR clusters are transcribed and processed into CRISPR RNA (crRNA).</text>
</comment>
<dbReference type="NCBIfam" id="TIGR00372">
    <property type="entry name" value="cas4"/>
    <property type="match status" value="1"/>
</dbReference>
<evidence type="ECO:0000256" key="6">
    <source>
        <dbReference type="ARBA" id="ARBA00022723"/>
    </source>
</evidence>
<evidence type="ECO:0000256" key="13">
    <source>
        <dbReference type="RuleBase" id="RU365022"/>
    </source>
</evidence>
<dbReference type="Proteomes" id="UP000553442">
    <property type="component" value="Unassembled WGS sequence"/>
</dbReference>
<dbReference type="InterPro" id="IPR051827">
    <property type="entry name" value="Cas4_exonuclease"/>
</dbReference>
<evidence type="ECO:0000256" key="9">
    <source>
        <dbReference type="ARBA" id="ARBA00023004"/>
    </source>
</evidence>
<dbReference type="GO" id="GO:0004527">
    <property type="term" value="F:exonuclease activity"/>
    <property type="evidence" value="ECO:0007669"/>
    <property type="project" value="UniProtKB-KW"/>
</dbReference>
<keyword evidence="10 13" id="KW-0411">Iron-sulfur</keyword>
<dbReference type="Gene3D" id="3.90.320.10">
    <property type="match status" value="1"/>
</dbReference>
<proteinExistence type="inferred from homology"/>
<evidence type="ECO:0000256" key="2">
    <source>
        <dbReference type="ARBA" id="ARBA00009189"/>
    </source>
</evidence>
<sequence>MEDDVRLIPLSALQHMLFCPRQCALIHLEQVWAENRYTAEGRILHERADHIGHERRRGIHTAMALPLASEELGLTGVADVVEFDESQQPTVVRPIEYKRGRPKAHRADEVQLCAQALCLEEMLDVSIEQGALFYGKTRRRKIVVFDDELRALTRRVIADTRTLFDNNRTPPAVYEAKRCNHCSLIDACQPQVMGKKRCLSRLLEPGIRRLLIADRVEPAGLPGPGSARPSGAVSSSEWNRSTDRDVAVSPRHRWRLAWPALRHPGQHAAHP</sequence>
<dbReference type="Pfam" id="PF01930">
    <property type="entry name" value="Cas_Cas4"/>
    <property type="match status" value="1"/>
</dbReference>
<keyword evidence="7 13" id="KW-0378">Hydrolase</keyword>
<reference evidence="16 17" key="1">
    <citation type="submission" date="2020-08" db="EMBL/GenBank/DDBJ databases">
        <title>Genomic Encyclopedia of Archaeal and Bacterial Type Strains, Phase II (KMG-II): from individual species to whole genera.</title>
        <authorList>
            <person name="Goeker M."/>
        </authorList>
    </citation>
    <scope>NUCLEOTIDE SEQUENCE [LARGE SCALE GENOMIC DNA]</scope>
    <source>
        <strain evidence="16 17">5AG</strain>
    </source>
</reference>
<evidence type="ECO:0000256" key="8">
    <source>
        <dbReference type="ARBA" id="ARBA00022839"/>
    </source>
</evidence>
<dbReference type="EMBL" id="JACHZF010000003">
    <property type="protein sequence ID" value="MBB3329567.1"/>
    <property type="molecule type" value="Genomic_DNA"/>
</dbReference>
<keyword evidence="12 13" id="KW-0464">Manganese</keyword>
<evidence type="ECO:0000256" key="5">
    <source>
        <dbReference type="ARBA" id="ARBA00022722"/>
    </source>
</evidence>
<dbReference type="InterPro" id="IPR013343">
    <property type="entry name" value="CRISPR-assoc_prot_Cas4"/>
</dbReference>
<dbReference type="InterPro" id="IPR011604">
    <property type="entry name" value="PDDEXK-like_dom_sf"/>
</dbReference>
<evidence type="ECO:0000256" key="14">
    <source>
        <dbReference type="SAM" id="MobiDB-lite"/>
    </source>
</evidence>
<gene>
    <name evidence="16" type="ORF">BDK63_000407</name>
</gene>
<dbReference type="AlphaFoldDB" id="A0A7W5K1D7"/>
<dbReference type="PANTHER" id="PTHR36531:SF6">
    <property type="entry name" value="DNA REPLICATION ATP-DEPENDENT HELICASE_NUCLEASE DNA2"/>
    <property type="match status" value="1"/>
</dbReference>
<keyword evidence="6 13" id="KW-0479">Metal-binding</keyword>
<comment type="caution">
    <text evidence="16">The sequence shown here is derived from an EMBL/GenBank/DDBJ whole genome shotgun (WGS) entry which is preliminary data.</text>
</comment>
<organism evidence="16 17">
    <name type="scientific">Halomonas campaniensis</name>
    <dbReference type="NCBI Taxonomy" id="213554"/>
    <lineage>
        <taxon>Bacteria</taxon>
        <taxon>Pseudomonadati</taxon>
        <taxon>Pseudomonadota</taxon>
        <taxon>Gammaproteobacteria</taxon>
        <taxon>Oceanospirillales</taxon>
        <taxon>Halomonadaceae</taxon>
        <taxon>Halomonas</taxon>
    </lineage>
</organism>
<feature type="domain" description="DUF83" evidence="15">
    <location>
        <begin position="11"/>
        <end position="189"/>
    </location>
</feature>
<dbReference type="RefSeq" id="WP_425485920.1">
    <property type="nucleotide sequence ID" value="NZ_JACHZF010000003.1"/>
</dbReference>
<keyword evidence="11 13" id="KW-0051">Antiviral defense</keyword>
<dbReference type="PANTHER" id="PTHR36531">
    <property type="entry name" value="CRISPR-ASSOCIATED EXONUCLEASE CAS4"/>
    <property type="match status" value="1"/>
</dbReference>
<keyword evidence="9 13" id="KW-0408">Iron</keyword>
<dbReference type="GO" id="GO:0051536">
    <property type="term" value="F:iron-sulfur cluster binding"/>
    <property type="evidence" value="ECO:0007669"/>
    <property type="project" value="UniProtKB-KW"/>
</dbReference>
<evidence type="ECO:0000313" key="16">
    <source>
        <dbReference type="EMBL" id="MBB3329567.1"/>
    </source>
</evidence>
<evidence type="ECO:0000256" key="7">
    <source>
        <dbReference type="ARBA" id="ARBA00022801"/>
    </source>
</evidence>
<evidence type="ECO:0000256" key="3">
    <source>
        <dbReference type="ARBA" id="ARBA00012768"/>
    </source>
</evidence>
<feature type="region of interest" description="Disordered" evidence="14">
    <location>
        <begin position="220"/>
        <end position="249"/>
    </location>
</feature>
<dbReference type="GO" id="GO:0051607">
    <property type="term" value="P:defense response to virus"/>
    <property type="evidence" value="ECO:0007669"/>
    <property type="project" value="UniProtKB-KW"/>
</dbReference>
<evidence type="ECO:0000313" key="17">
    <source>
        <dbReference type="Proteomes" id="UP000553442"/>
    </source>
</evidence>
<comment type="cofactor">
    <cofactor evidence="1">
        <name>[4Fe-4S] cluster</name>
        <dbReference type="ChEBI" id="CHEBI:49883"/>
    </cofactor>
</comment>
<evidence type="ECO:0000256" key="1">
    <source>
        <dbReference type="ARBA" id="ARBA00001966"/>
    </source>
</evidence>
<evidence type="ECO:0000256" key="4">
    <source>
        <dbReference type="ARBA" id="ARBA00020049"/>
    </source>
</evidence>
<keyword evidence="5 13" id="KW-0540">Nuclease</keyword>